<dbReference type="GO" id="GO:0016798">
    <property type="term" value="F:hydrolase activity, acting on glycosyl bonds"/>
    <property type="evidence" value="ECO:0007669"/>
    <property type="project" value="UniProtKB-KW"/>
</dbReference>
<comment type="similarity">
    <text evidence="3">Belongs to the glycosyl hydrolase 130 family.</text>
</comment>
<dbReference type="Proteomes" id="UP000267250">
    <property type="component" value="Chromosome"/>
</dbReference>
<dbReference type="AlphaFoldDB" id="A0A3Q9HQL0"/>
<evidence type="ECO:0000313" key="5">
    <source>
        <dbReference type="Proteomes" id="UP000267250"/>
    </source>
</evidence>
<protein>
    <submittedName>
        <fullName evidence="4">Glycosidase</fullName>
    </submittedName>
</protein>
<keyword evidence="2" id="KW-0808">Transferase</keyword>
<dbReference type="Gene3D" id="2.115.10.20">
    <property type="entry name" value="Glycosyl hydrolase domain, family 43"/>
    <property type="match status" value="1"/>
</dbReference>
<evidence type="ECO:0000256" key="3">
    <source>
        <dbReference type="ARBA" id="ARBA00024356"/>
    </source>
</evidence>
<dbReference type="RefSeq" id="WP_127016584.1">
    <property type="nucleotide sequence ID" value="NZ_CP016379.1"/>
</dbReference>
<evidence type="ECO:0000313" key="4">
    <source>
        <dbReference type="EMBL" id="AZR73256.1"/>
    </source>
</evidence>
<keyword evidence="4" id="KW-0326">Glycosidase</keyword>
<dbReference type="PIRSF" id="PIRSF016202">
    <property type="entry name" value="PH1107"/>
    <property type="match status" value="1"/>
</dbReference>
<dbReference type="SUPFAM" id="SSF75005">
    <property type="entry name" value="Arabinanase/levansucrase/invertase"/>
    <property type="match status" value="1"/>
</dbReference>
<dbReference type="EMBL" id="CP016379">
    <property type="protein sequence ID" value="AZR73256.1"/>
    <property type="molecule type" value="Genomic_DNA"/>
</dbReference>
<dbReference type="CDD" id="cd18614">
    <property type="entry name" value="GH130"/>
    <property type="match status" value="1"/>
</dbReference>
<keyword evidence="1" id="KW-0328">Glycosyltransferase</keyword>
<gene>
    <name evidence="4" type="ORF">BBF96_07570</name>
</gene>
<organism evidence="4 5">
    <name type="scientific">Anoxybacter fermentans</name>
    <dbReference type="NCBI Taxonomy" id="1323375"/>
    <lineage>
        <taxon>Bacteria</taxon>
        <taxon>Bacillati</taxon>
        <taxon>Bacillota</taxon>
        <taxon>Clostridia</taxon>
        <taxon>Halanaerobiales</taxon>
        <taxon>Anoxybacter</taxon>
    </lineage>
</organism>
<evidence type="ECO:0000256" key="1">
    <source>
        <dbReference type="ARBA" id="ARBA00022676"/>
    </source>
</evidence>
<dbReference type="Pfam" id="PF04041">
    <property type="entry name" value="Glyco_hydro_130"/>
    <property type="match status" value="1"/>
</dbReference>
<dbReference type="OrthoDB" id="9759709at2"/>
<dbReference type="InterPro" id="IPR023296">
    <property type="entry name" value="Glyco_hydro_beta-prop_sf"/>
</dbReference>
<accession>A0A3Q9HQL0</accession>
<keyword evidence="4" id="KW-0378">Hydrolase</keyword>
<proteinExistence type="inferred from homology"/>
<dbReference type="PANTHER" id="PTHR34106:SF5">
    <property type="entry name" value="GLYCOSIDASE"/>
    <property type="match status" value="1"/>
</dbReference>
<dbReference type="PANTHER" id="PTHR34106">
    <property type="entry name" value="GLYCOSIDASE"/>
    <property type="match status" value="1"/>
</dbReference>
<keyword evidence="5" id="KW-1185">Reference proteome</keyword>
<name>A0A3Q9HQL0_9FIRM</name>
<dbReference type="GO" id="GO:0016757">
    <property type="term" value="F:glycosyltransferase activity"/>
    <property type="evidence" value="ECO:0007669"/>
    <property type="project" value="UniProtKB-KW"/>
</dbReference>
<sequence>MIKLTRLTNEPILRPVKEHIWEKEAVFNAAVLYENGLFHLFYRASDQPFYLDSEKPLQEKKFTSSIGYAVSKDGIHFNRLTEPVYTGEGEQEDWGVEDPRITRLGDTYYMLYTGFGGRDWNDFRICMATSKNLIDWKRKGVVLDEPNKDAALFPEKIGGKYVLLHRRLPDIWVGFSENLKEWENHQIIMSPIPESWESKKIGIAGPPIKIDEGWLLIYHGVDDNNVYRLGLAILDLNDPTKVLYRQAEPILEPELDWEINGLVPNVVFSCGAVDLGDKIYVYYGGADTVIGVASLDKNDLKKELNEMKIGRGR</sequence>
<evidence type="ECO:0000256" key="2">
    <source>
        <dbReference type="ARBA" id="ARBA00022679"/>
    </source>
</evidence>
<dbReference type="InterPro" id="IPR007184">
    <property type="entry name" value="Mannoside_phosphorylase"/>
</dbReference>
<reference evidence="4 5" key="1">
    <citation type="submission" date="2016-07" db="EMBL/GenBank/DDBJ databases">
        <title>Genome and transcriptome analysis of iron-reducing fermentative bacteria Anoxybacter fermentans.</title>
        <authorList>
            <person name="Zeng X."/>
            <person name="Shao Z."/>
        </authorList>
    </citation>
    <scope>NUCLEOTIDE SEQUENCE [LARGE SCALE GENOMIC DNA]</scope>
    <source>
        <strain evidence="4 5">DY22613</strain>
    </source>
</reference>
<dbReference type="KEGG" id="aft:BBF96_07570"/>